<sequence length="465" mass="50774">MPSDHLGEALLFLSSAAHVLLAPYTKVEESFTLHAARDLLLRGVTGEVLSQYDHVEFAGAVPRSFVGPALLAGLAYPFVWAGRQLGLLATGLEVQILLRLTLTLISTLSLVFLSRRVRAAFGPKVGRYFLLISASQFHVPFWMGRTVPNMIAFPLVQVALALLITPATLSSSRSKRSSSKGPLVAFALLAFAAVILRLELAALIAPFALEQIARGTVGFIPLAATGILVGVGSLALSVMIDGHFWQRPAGELFWPEGASFLFNVVEGKASDWGTSPFYTYFLTLLPRLLLLSLPFALFSLFLDRRSRRIGIPSLIFVAIMSGLEHKEWRFIAYVVPGLNVCAAAGVRAVGALSASRRLRRLALFAIIALNLFVTFLGITASRENYPGAQAIRVLEELVVSSGRTTFDYLLVDASALGYPELWEKEGDWKVVKEVEEFVGFGKPWRGENLAVKGRKSVGVFERRRG</sequence>
<comment type="similarity">
    <text evidence="3 12">Belongs to the glycosyltransferase 22 family.</text>
</comment>
<reference evidence="14" key="1">
    <citation type="submission" date="2015-02" db="EMBL/GenBank/DDBJ databases">
        <authorList>
            <person name="Gon?alves P."/>
        </authorList>
    </citation>
    <scope>NUCLEOTIDE SEQUENCE [LARGE SCALE GENOMIC DNA]</scope>
</reference>
<gene>
    <name evidence="13" type="primary">SPOSA6832_02793</name>
</gene>
<comment type="catalytic activity">
    <reaction evidence="11">
        <text>an alpha-D-Man-(1-&gt;2)-alpha-D-Man-(1-&gt;2)-alpha-D-Man-(1-&gt;3)-[alpha-D-Man-(1-&gt;2)-alpha-D-Man-(1-&gt;3)-alpha-D-Man-(1-&gt;6)]-beta-D-Man-(1-&gt;4)-beta-D-GlcNAc-(1-&gt;4)-alpha-D-GlcNAc-diphospho-di-trans,poly-cis-dolichol + a di-trans,poly-cis-dolichyl beta-D-mannosyl phosphate = an alpha-D-Man-(1-&gt;2)-alpha-D-Man-(1-&gt;2)-alpha-D-Man-(1-&gt;3)-[alpha-D-Man-(1-&gt;2)-alpha-D-Man-(1-&gt;3)-[alpha-D-Man-(1-&gt;6)]-alpha-D-Man-(1-&gt;6)]-beta-D-Man-(1-&gt;4)-beta-D-GlcNAc-(1-&gt;4)-alpha-D-GlcNAc-diphospho-di-trans,poly-cis-dolichol + a di-trans,poly-cis-dolichyl phosphate + H(+)</text>
        <dbReference type="Rhea" id="RHEA:29535"/>
        <dbReference type="Rhea" id="RHEA-COMP:19498"/>
        <dbReference type="Rhea" id="RHEA-COMP:19501"/>
        <dbReference type="Rhea" id="RHEA-COMP:19518"/>
        <dbReference type="Rhea" id="RHEA-COMP:19519"/>
        <dbReference type="ChEBI" id="CHEBI:15378"/>
        <dbReference type="ChEBI" id="CHEBI:57683"/>
        <dbReference type="ChEBI" id="CHEBI:58211"/>
        <dbReference type="ChEBI" id="CHEBI:132517"/>
        <dbReference type="ChEBI" id="CHEBI:132519"/>
        <dbReference type="EC" id="2.4.1.260"/>
    </reaction>
    <physiologicalReaction direction="left-to-right" evidence="11">
        <dbReference type="Rhea" id="RHEA:29536"/>
    </physiologicalReaction>
</comment>
<dbReference type="GO" id="GO:0006487">
    <property type="term" value="P:protein N-linked glycosylation"/>
    <property type="evidence" value="ECO:0007669"/>
    <property type="project" value="TreeGrafter"/>
</dbReference>
<evidence type="ECO:0000256" key="11">
    <source>
        <dbReference type="ARBA" id="ARBA00048899"/>
    </source>
</evidence>
<proteinExistence type="inferred from homology"/>
<evidence type="ECO:0000256" key="6">
    <source>
        <dbReference type="ARBA" id="ARBA00022692"/>
    </source>
</evidence>
<evidence type="ECO:0000256" key="1">
    <source>
        <dbReference type="ARBA" id="ARBA00004477"/>
    </source>
</evidence>
<dbReference type="UniPathway" id="UPA00378"/>
<dbReference type="Pfam" id="PF03901">
    <property type="entry name" value="Glyco_transf_22"/>
    <property type="match status" value="1"/>
</dbReference>
<comment type="pathway">
    <text evidence="2">Protein modification; protein glycosylation.</text>
</comment>
<accession>A0A0D6EMB6</accession>
<comment type="function">
    <text evidence="10">Mannosyltransferase that operates in the biosynthetic pathway of dolichol-linked oligosaccharides, the glycan precursors employed in protein asparagine (N)-glycosylation. The assembly of dolichol-linked oligosaccharides begins on the cytosolic side of the endoplasmic reticulum membrane and finishes in its lumen. The sequential addition of sugars to dolichol pyrophosphate produces dolichol-linked oligosaccharides containing fourteen sugars, including two GlcNAcs, nine mannoses and three glucoses. Once assembled, the oligosaccharide is transferred from the lipid to nascent proteins by oligosaccharyltransferases. In the lumen of the endoplasmic reticulum, adds the eighth mannose residue in an alpha-1,6 linkage onto Man(7)GlcNAc(2)-PP-dolichol to produce Man(8)GlcNAc(2)-PP-dolichol.</text>
</comment>
<dbReference type="PANTHER" id="PTHR22760">
    <property type="entry name" value="GLYCOSYLTRANSFERASE"/>
    <property type="match status" value="1"/>
</dbReference>
<dbReference type="EC" id="2.4.1.-" evidence="12"/>
<protein>
    <recommendedName>
        <fullName evidence="12">Mannosyltransferase</fullName>
        <ecNumber evidence="12">2.4.1.-</ecNumber>
    </recommendedName>
</protein>
<evidence type="ECO:0000256" key="9">
    <source>
        <dbReference type="ARBA" id="ARBA00023136"/>
    </source>
</evidence>
<evidence type="ECO:0000256" key="7">
    <source>
        <dbReference type="ARBA" id="ARBA00022824"/>
    </source>
</evidence>
<feature type="transmembrane region" description="Helical" evidence="12">
    <location>
        <begin position="330"/>
        <end position="349"/>
    </location>
</feature>
<evidence type="ECO:0000256" key="3">
    <source>
        <dbReference type="ARBA" id="ARBA00007063"/>
    </source>
</evidence>
<evidence type="ECO:0000256" key="8">
    <source>
        <dbReference type="ARBA" id="ARBA00022989"/>
    </source>
</evidence>
<keyword evidence="8 12" id="KW-1133">Transmembrane helix</keyword>
<feature type="transmembrane region" description="Helical" evidence="12">
    <location>
        <begin position="277"/>
        <end position="302"/>
    </location>
</feature>
<dbReference type="EMBL" id="CENE01000011">
    <property type="protein sequence ID" value="CEQ41124.1"/>
    <property type="molecule type" value="Genomic_DNA"/>
</dbReference>
<organism evidence="13 14">
    <name type="scientific">Sporidiobolus salmonicolor</name>
    <name type="common">Yeast-like fungus</name>
    <name type="synonym">Sporobolomyces salmonicolor</name>
    <dbReference type="NCBI Taxonomy" id="5005"/>
    <lineage>
        <taxon>Eukaryota</taxon>
        <taxon>Fungi</taxon>
        <taxon>Dikarya</taxon>
        <taxon>Basidiomycota</taxon>
        <taxon>Pucciniomycotina</taxon>
        <taxon>Microbotryomycetes</taxon>
        <taxon>Sporidiobolales</taxon>
        <taxon>Sporidiobolaceae</taxon>
        <taxon>Sporobolomyces</taxon>
    </lineage>
</organism>
<evidence type="ECO:0000256" key="10">
    <source>
        <dbReference type="ARBA" id="ARBA00044721"/>
    </source>
</evidence>
<name>A0A0D6EMB6_SPOSA</name>
<dbReference type="AlphaFoldDB" id="A0A0D6EMB6"/>
<feature type="transmembrane region" description="Helical" evidence="12">
    <location>
        <begin position="183"/>
        <end position="209"/>
    </location>
</feature>
<evidence type="ECO:0000313" key="14">
    <source>
        <dbReference type="Proteomes" id="UP000243876"/>
    </source>
</evidence>
<feature type="transmembrane region" description="Helical" evidence="12">
    <location>
        <begin position="65"/>
        <end position="82"/>
    </location>
</feature>
<evidence type="ECO:0000256" key="4">
    <source>
        <dbReference type="ARBA" id="ARBA00022676"/>
    </source>
</evidence>
<feature type="transmembrane region" description="Helical" evidence="12">
    <location>
        <begin position="94"/>
        <end position="113"/>
    </location>
</feature>
<dbReference type="OrthoDB" id="19039at2759"/>
<keyword evidence="5" id="KW-0808">Transferase</keyword>
<dbReference type="Proteomes" id="UP000243876">
    <property type="component" value="Unassembled WGS sequence"/>
</dbReference>
<evidence type="ECO:0000313" key="13">
    <source>
        <dbReference type="EMBL" id="CEQ41124.1"/>
    </source>
</evidence>
<dbReference type="InterPro" id="IPR005599">
    <property type="entry name" value="GPI_mannosylTrfase"/>
</dbReference>
<keyword evidence="6 12" id="KW-0812">Transmembrane</keyword>
<dbReference type="PANTHER" id="PTHR22760:SF1">
    <property type="entry name" value="DOL-P-MAN:MAN(7)GLCNAC(2)-PP-DOL ALPHA-1,6-MANNOSYLTRANSFERASE"/>
    <property type="match status" value="1"/>
</dbReference>
<feature type="transmembrane region" description="Helical" evidence="12">
    <location>
        <begin position="150"/>
        <end position="171"/>
    </location>
</feature>
<comment type="subcellular location">
    <subcellularLocation>
        <location evidence="1 12">Endoplasmic reticulum membrane</location>
        <topology evidence="1 12">Multi-pass membrane protein</topology>
    </subcellularLocation>
</comment>
<dbReference type="GO" id="GO:0052917">
    <property type="term" value="F:dol-P-Man:Man(7)GlcNAc(2)-PP-Dol alpha-1,6-mannosyltransferase activity"/>
    <property type="evidence" value="ECO:0007669"/>
    <property type="project" value="UniProtKB-EC"/>
</dbReference>
<feature type="transmembrane region" description="Helical" evidence="12">
    <location>
        <begin position="361"/>
        <end position="380"/>
    </location>
</feature>
<keyword evidence="14" id="KW-1185">Reference proteome</keyword>
<evidence type="ECO:0000256" key="12">
    <source>
        <dbReference type="RuleBase" id="RU363075"/>
    </source>
</evidence>
<dbReference type="GO" id="GO:0005789">
    <property type="term" value="C:endoplasmic reticulum membrane"/>
    <property type="evidence" value="ECO:0007669"/>
    <property type="project" value="UniProtKB-SubCell"/>
</dbReference>
<feature type="transmembrane region" description="Helical" evidence="12">
    <location>
        <begin position="215"/>
        <end position="236"/>
    </location>
</feature>
<keyword evidence="9 12" id="KW-0472">Membrane</keyword>
<evidence type="ECO:0000256" key="2">
    <source>
        <dbReference type="ARBA" id="ARBA00004922"/>
    </source>
</evidence>
<keyword evidence="7 12" id="KW-0256">Endoplasmic reticulum</keyword>
<keyword evidence="4 12" id="KW-0328">Glycosyltransferase</keyword>
<evidence type="ECO:0000256" key="5">
    <source>
        <dbReference type="ARBA" id="ARBA00022679"/>
    </source>
</evidence>